<dbReference type="AlphaFoldDB" id="A0A5N5T4X6"/>
<evidence type="ECO:0000256" key="1">
    <source>
        <dbReference type="SAM" id="Phobius"/>
    </source>
</evidence>
<evidence type="ECO:0000313" key="3">
    <source>
        <dbReference type="Proteomes" id="UP000326759"/>
    </source>
</evidence>
<name>A0A5N5T4X6_9CRUS</name>
<comment type="caution">
    <text evidence="2">The sequence shown here is derived from an EMBL/GenBank/DDBJ whole genome shotgun (WGS) entry which is preliminary data.</text>
</comment>
<gene>
    <name evidence="2" type="ORF">Anas_14601</name>
</gene>
<protein>
    <submittedName>
        <fullName evidence="2">Uncharacterized protein</fullName>
    </submittedName>
</protein>
<keyword evidence="1" id="KW-0812">Transmembrane</keyword>
<proteinExistence type="predicted"/>
<reference evidence="2 3" key="1">
    <citation type="journal article" date="2019" name="PLoS Biol.">
        <title>Sex chromosomes control vertical transmission of feminizing Wolbachia symbionts in an isopod.</title>
        <authorList>
            <person name="Becking T."/>
            <person name="Chebbi M.A."/>
            <person name="Giraud I."/>
            <person name="Moumen B."/>
            <person name="Laverre T."/>
            <person name="Caubet Y."/>
            <person name="Peccoud J."/>
            <person name="Gilbert C."/>
            <person name="Cordaux R."/>
        </authorList>
    </citation>
    <scope>NUCLEOTIDE SEQUENCE [LARGE SCALE GENOMIC DNA]</scope>
    <source>
        <strain evidence="2">ANa2</strain>
        <tissue evidence="2">Whole body excluding digestive tract and cuticle</tissue>
    </source>
</reference>
<accession>A0A5N5T4X6</accession>
<dbReference type="EMBL" id="SEYY01015621">
    <property type="protein sequence ID" value="KAB7500030.1"/>
    <property type="molecule type" value="Genomic_DNA"/>
</dbReference>
<feature type="non-terminal residue" evidence="2">
    <location>
        <position position="80"/>
    </location>
</feature>
<keyword evidence="1" id="KW-0472">Membrane</keyword>
<sequence>MKSFNNQETTLRIAFYVQYILYLVTSGIIKRKRKRDVDTEDLRRQRKKIKNSIEILKDHLLQDFKQKFERQKKSRALILP</sequence>
<dbReference type="Proteomes" id="UP000326759">
    <property type="component" value="Unassembled WGS sequence"/>
</dbReference>
<organism evidence="2 3">
    <name type="scientific">Armadillidium nasatum</name>
    <dbReference type="NCBI Taxonomy" id="96803"/>
    <lineage>
        <taxon>Eukaryota</taxon>
        <taxon>Metazoa</taxon>
        <taxon>Ecdysozoa</taxon>
        <taxon>Arthropoda</taxon>
        <taxon>Crustacea</taxon>
        <taxon>Multicrustacea</taxon>
        <taxon>Malacostraca</taxon>
        <taxon>Eumalacostraca</taxon>
        <taxon>Peracarida</taxon>
        <taxon>Isopoda</taxon>
        <taxon>Oniscidea</taxon>
        <taxon>Crinocheta</taxon>
        <taxon>Armadillidiidae</taxon>
        <taxon>Armadillidium</taxon>
    </lineage>
</organism>
<evidence type="ECO:0000313" key="2">
    <source>
        <dbReference type="EMBL" id="KAB7500030.1"/>
    </source>
</evidence>
<feature type="transmembrane region" description="Helical" evidence="1">
    <location>
        <begin position="13"/>
        <end position="29"/>
    </location>
</feature>
<keyword evidence="1" id="KW-1133">Transmembrane helix</keyword>
<keyword evidence="3" id="KW-1185">Reference proteome</keyword>